<protein>
    <submittedName>
        <fullName evidence="1">Uncharacterized protein</fullName>
    </submittedName>
</protein>
<keyword evidence="2" id="KW-1185">Reference proteome</keyword>
<dbReference type="Proteomes" id="UP000034883">
    <property type="component" value="Chromosome"/>
</dbReference>
<organism evidence="1 2">
    <name type="scientific">Sandaracinus amylolyticus</name>
    <dbReference type="NCBI Taxonomy" id="927083"/>
    <lineage>
        <taxon>Bacteria</taxon>
        <taxon>Pseudomonadati</taxon>
        <taxon>Myxococcota</taxon>
        <taxon>Polyangia</taxon>
        <taxon>Polyangiales</taxon>
        <taxon>Sandaracinaceae</taxon>
        <taxon>Sandaracinus</taxon>
    </lineage>
</organism>
<dbReference type="RefSeq" id="WP_053232879.1">
    <property type="nucleotide sequence ID" value="NZ_CP011125.1"/>
</dbReference>
<dbReference type="EMBL" id="CP011125">
    <property type="protein sequence ID" value="AKF05625.1"/>
    <property type="molecule type" value="Genomic_DNA"/>
</dbReference>
<proteinExistence type="predicted"/>
<reference evidence="1 2" key="1">
    <citation type="submission" date="2015-03" db="EMBL/GenBank/DDBJ databases">
        <title>Genome assembly of Sandaracinus amylolyticus DSM 53668.</title>
        <authorList>
            <person name="Sharma G."/>
            <person name="Subramanian S."/>
        </authorList>
    </citation>
    <scope>NUCLEOTIDE SEQUENCE [LARGE SCALE GENOMIC DNA]</scope>
    <source>
        <strain evidence="1 2">DSM 53668</strain>
    </source>
</reference>
<evidence type="ECO:0000313" key="1">
    <source>
        <dbReference type="EMBL" id="AKF05625.1"/>
    </source>
</evidence>
<dbReference type="AlphaFoldDB" id="A0A0F6W284"/>
<gene>
    <name evidence="1" type="ORF">DB32_002774</name>
</gene>
<sequence length="135" mass="15148">MLSCTGERDELDAERAVEIAREHAEEMDAFERWARRVAAADTTFPSRAALEEATFAPVRREEGVVGAWVERDGPDPWSLAMRRRDAVPGDLEWRRARLGGLEEYEVAVVGARRYVRARSETTGGAMLIVTLAFEP</sequence>
<dbReference type="KEGG" id="samy:DB32_002774"/>
<accession>A0A0F6W284</accession>
<name>A0A0F6W284_9BACT</name>
<evidence type="ECO:0000313" key="2">
    <source>
        <dbReference type="Proteomes" id="UP000034883"/>
    </source>
</evidence>